<proteinExistence type="predicted"/>
<comment type="caution">
    <text evidence="2">The sequence shown here is derived from an EMBL/GenBank/DDBJ whole genome shotgun (WGS) entry which is preliminary data.</text>
</comment>
<sequence length="41" mass="4334">MGNSNRGGTTRGSGGFVDPPTTETSIIASIYQSWVLYTLTP</sequence>
<dbReference type="Proteomes" id="UP000215914">
    <property type="component" value="Unassembled WGS sequence"/>
</dbReference>
<reference evidence="2" key="2">
    <citation type="submission" date="2020-06" db="EMBL/GenBank/DDBJ databases">
        <title>Helianthus annuus Genome sequencing and assembly Release 2.</title>
        <authorList>
            <person name="Gouzy J."/>
            <person name="Langlade N."/>
            <person name="Munos S."/>
        </authorList>
    </citation>
    <scope>NUCLEOTIDE SEQUENCE</scope>
    <source>
        <tissue evidence="2">Leaves</tissue>
    </source>
</reference>
<organism evidence="2 3">
    <name type="scientific">Helianthus annuus</name>
    <name type="common">Common sunflower</name>
    <dbReference type="NCBI Taxonomy" id="4232"/>
    <lineage>
        <taxon>Eukaryota</taxon>
        <taxon>Viridiplantae</taxon>
        <taxon>Streptophyta</taxon>
        <taxon>Embryophyta</taxon>
        <taxon>Tracheophyta</taxon>
        <taxon>Spermatophyta</taxon>
        <taxon>Magnoliopsida</taxon>
        <taxon>eudicotyledons</taxon>
        <taxon>Gunneridae</taxon>
        <taxon>Pentapetalae</taxon>
        <taxon>asterids</taxon>
        <taxon>campanulids</taxon>
        <taxon>Asterales</taxon>
        <taxon>Asteraceae</taxon>
        <taxon>Asteroideae</taxon>
        <taxon>Heliantheae alliance</taxon>
        <taxon>Heliantheae</taxon>
        <taxon>Helianthus</taxon>
    </lineage>
</organism>
<dbReference type="AlphaFoldDB" id="A0A9K3MX29"/>
<protein>
    <submittedName>
        <fullName evidence="2">Uncharacterized protein</fullName>
    </submittedName>
</protein>
<evidence type="ECO:0000313" key="2">
    <source>
        <dbReference type="EMBL" id="KAF5778568.1"/>
    </source>
</evidence>
<keyword evidence="3" id="KW-1185">Reference proteome</keyword>
<evidence type="ECO:0000256" key="1">
    <source>
        <dbReference type="SAM" id="MobiDB-lite"/>
    </source>
</evidence>
<evidence type="ECO:0000313" key="3">
    <source>
        <dbReference type="Proteomes" id="UP000215914"/>
    </source>
</evidence>
<reference evidence="2" key="1">
    <citation type="journal article" date="2017" name="Nature">
        <title>The sunflower genome provides insights into oil metabolism, flowering and Asterid evolution.</title>
        <authorList>
            <person name="Badouin H."/>
            <person name="Gouzy J."/>
            <person name="Grassa C.J."/>
            <person name="Murat F."/>
            <person name="Staton S.E."/>
            <person name="Cottret L."/>
            <person name="Lelandais-Briere C."/>
            <person name="Owens G.L."/>
            <person name="Carrere S."/>
            <person name="Mayjonade B."/>
            <person name="Legrand L."/>
            <person name="Gill N."/>
            <person name="Kane N.C."/>
            <person name="Bowers J.E."/>
            <person name="Hubner S."/>
            <person name="Bellec A."/>
            <person name="Berard A."/>
            <person name="Berges H."/>
            <person name="Blanchet N."/>
            <person name="Boniface M.C."/>
            <person name="Brunel D."/>
            <person name="Catrice O."/>
            <person name="Chaidir N."/>
            <person name="Claudel C."/>
            <person name="Donnadieu C."/>
            <person name="Faraut T."/>
            <person name="Fievet G."/>
            <person name="Helmstetter N."/>
            <person name="King M."/>
            <person name="Knapp S.J."/>
            <person name="Lai Z."/>
            <person name="Le Paslier M.C."/>
            <person name="Lippi Y."/>
            <person name="Lorenzon L."/>
            <person name="Mandel J.R."/>
            <person name="Marage G."/>
            <person name="Marchand G."/>
            <person name="Marquand E."/>
            <person name="Bret-Mestries E."/>
            <person name="Morien E."/>
            <person name="Nambeesan S."/>
            <person name="Nguyen T."/>
            <person name="Pegot-Espagnet P."/>
            <person name="Pouilly N."/>
            <person name="Raftis F."/>
            <person name="Sallet E."/>
            <person name="Schiex T."/>
            <person name="Thomas J."/>
            <person name="Vandecasteele C."/>
            <person name="Vares D."/>
            <person name="Vear F."/>
            <person name="Vautrin S."/>
            <person name="Crespi M."/>
            <person name="Mangin B."/>
            <person name="Burke J.M."/>
            <person name="Salse J."/>
            <person name="Munos S."/>
            <person name="Vincourt P."/>
            <person name="Rieseberg L.H."/>
            <person name="Langlade N.B."/>
        </authorList>
    </citation>
    <scope>NUCLEOTIDE SEQUENCE</scope>
    <source>
        <tissue evidence="2">Leaves</tissue>
    </source>
</reference>
<dbReference type="Gramene" id="mRNA:HanXRQr2_Chr12g0549021">
    <property type="protein sequence ID" value="mRNA:HanXRQr2_Chr12g0549021"/>
    <property type="gene ID" value="HanXRQr2_Chr12g0549021"/>
</dbReference>
<dbReference type="EMBL" id="MNCJ02000327">
    <property type="protein sequence ID" value="KAF5778568.1"/>
    <property type="molecule type" value="Genomic_DNA"/>
</dbReference>
<gene>
    <name evidence="2" type="ORF">HanXRQr2_Chr12g0549021</name>
</gene>
<name>A0A9K3MX29_HELAN</name>
<feature type="region of interest" description="Disordered" evidence="1">
    <location>
        <begin position="1"/>
        <end position="20"/>
    </location>
</feature>
<accession>A0A9K3MX29</accession>